<protein>
    <submittedName>
        <fullName evidence="2">Uncharacterized protein</fullName>
    </submittedName>
</protein>
<dbReference type="Proteomes" id="UP000298663">
    <property type="component" value="Unassembled WGS sequence"/>
</dbReference>
<comment type="caution">
    <text evidence="2">The sequence shown here is derived from an EMBL/GenBank/DDBJ whole genome shotgun (WGS) entry which is preliminary data.</text>
</comment>
<evidence type="ECO:0000256" key="1">
    <source>
        <dbReference type="SAM" id="MobiDB-lite"/>
    </source>
</evidence>
<keyword evidence="3" id="KW-1185">Reference proteome</keyword>
<dbReference type="AlphaFoldDB" id="A0A4U5PK50"/>
<evidence type="ECO:0000313" key="2">
    <source>
        <dbReference type="EMBL" id="TKR97018.1"/>
    </source>
</evidence>
<feature type="region of interest" description="Disordered" evidence="1">
    <location>
        <begin position="62"/>
        <end position="89"/>
    </location>
</feature>
<gene>
    <name evidence="2" type="ORF">L596_010947</name>
</gene>
<dbReference type="EMBL" id="AZBU02000002">
    <property type="protein sequence ID" value="TKR97018.1"/>
    <property type="molecule type" value="Genomic_DNA"/>
</dbReference>
<reference evidence="2 3" key="1">
    <citation type="journal article" date="2015" name="Genome Biol.">
        <title>Comparative genomics of Steinernema reveals deeply conserved gene regulatory networks.</title>
        <authorList>
            <person name="Dillman A.R."/>
            <person name="Macchietto M."/>
            <person name="Porter C.F."/>
            <person name="Rogers A."/>
            <person name="Williams B."/>
            <person name="Antoshechkin I."/>
            <person name="Lee M.M."/>
            <person name="Goodwin Z."/>
            <person name="Lu X."/>
            <person name="Lewis E.E."/>
            <person name="Goodrich-Blair H."/>
            <person name="Stock S.P."/>
            <person name="Adams B.J."/>
            <person name="Sternberg P.W."/>
            <person name="Mortazavi A."/>
        </authorList>
    </citation>
    <scope>NUCLEOTIDE SEQUENCE [LARGE SCALE GENOMIC DNA]</scope>
    <source>
        <strain evidence="2 3">ALL</strain>
    </source>
</reference>
<name>A0A4U5PK50_STECR</name>
<evidence type="ECO:0000313" key="3">
    <source>
        <dbReference type="Proteomes" id="UP000298663"/>
    </source>
</evidence>
<organism evidence="2 3">
    <name type="scientific">Steinernema carpocapsae</name>
    <name type="common">Entomopathogenic nematode</name>
    <dbReference type="NCBI Taxonomy" id="34508"/>
    <lineage>
        <taxon>Eukaryota</taxon>
        <taxon>Metazoa</taxon>
        <taxon>Ecdysozoa</taxon>
        <taxon>Nematoda</taxon>
        <taxon>Chromadorea</taxon>
        <taxon>Rhabditida</taxon>
        <taxon>Tylenchina</taxon>
        <taxon>Panagrolaimomorpha</taxon>
        <taxon>Strongyloidoidea</taxon>
        <taxon>Steinernematidae</taxon>
        <taxon>Steinernema</taxon>
    </lineage>
</organism>
<reference evidence="2 3" key="2">
    <citation type="journal article" date="2019" name="G3 (Bethesda)">
        <title>Hybrid Assembly of the Genome of the Entomopathogenic Nematode Steinernema carpocapsae Identifies the X-Chromosome.</title>
        <authorList>
            <person name="Serra L."/>
            <person name="Macchietto M."/>
            <person name="Macias-Munoz A."/>
            <person name="McGill C.J."/>
            <person name="Rodriguez I.M."/>
            <person name="Rodriguez B."/>
            <person name="Murad R."/>
            <person name="Mortazavi A."/>
        </authorList>
    </citation>
    <scope>NUCLEOTIDE SEQUENCE [LARGE SCALE GENOMIC DNA]</scope>
    <source>
        <strain evidence="2 3">ALL</strain>
    </source>
</reference>
<proteinExistence type="predicted"/>
<sequence length="89" mass="10262">MRPFKTSFRKSRGTVAWLTWLLPGECHYLFNFKNIKEFSIPDGVEKQIAELFLEDEVKKSPTLVQLPENPPYLEEPGLETPTEAPKQAL</sequence>
<accession>A0A4U5PK50</accession>